<evidence type="ECO:0000313" key="7">
    <source>
        <dbReference type="Proteomes" id="UP000663887"/>
    </source>
</evidence>
<feature type="chain" id="PRO_5035689759" description="Carboxylesterase type B domain-containing protein" evidence="2">
    <location>
        <begin position="23"/>
        <end position="274"/>
    </location>
</feature>
<sequence length="274" mass="31764">MFYTLIILVYYHHTLLLHATSASSSLFTLNNVRYSLSDRVLTIPKLGALRGVHIDYDSEYYRKYNLINVEAFLGIQYGLYNGRFEPSKERFDLHQNTRVNKQIEFGPACSQYIWKNESELSRIRTRKFAQEYYPKLLKYIIKQNEEQCLYMNIYQPQIKNSKERLPVLLFIHGDGYDMSTGAAFDGAIFASYTKTIVVTINYRLGPFGFLYISHENKGDYALQDIYTALHWLKNYVANFNGDPDRITLYGTGSGAVLASLVVMLETVNGLYIYF</sequence>
<organism evidence="4 7">
    <name type="scientific">Rotaria magnacalcarata</name>
    <dbReference type="NCBI Taxonomy" id="392030"/>
    <lineage>
        <taxon>Eukaryota</taxon>
        <taxon>Metazoa</taxon>
        <taxon>Spiralia</taxon>
        <taxon>Gnathifera</taxon>
        <taxon>Rotifera</taxon>
        <taxon>Eurotatoria</taxon>
        <taxon>Bdelloidea</taxon>
        <taxon>Philodinida</taxon>
        <taxon>Philodinidae</taxon>
        <taxon>Rotaria</taxon>
    </lineage>
</organism>
<dbReference type="Gene3D" id="3.40.50.1820">
    <property type="entry name" value="alpha/beta hydrolase"/>
    <property type="match status" value="1"/>
</dbReference>
<dbReference type="Proteomes" id="UP000663887">
    <property type="component" value="Unassembled WGS sequence"/>
</dbReference>
<dbReference type="EMBL" id="CAJOBF010001625">
    <property type="protein sequence ID" value="CAF3969017.1"/>
    <property type="molecule type" value="Genomic_DNA"/>
</dbReference>
<reference evidence="4" key="1">
    <citation type="submission" date="2021-02" db="EMBL/GenBank/DDBJ databases">
        <authorList>
            <person name="Nowell W R."/>
        </authorList>
    </citation>
    <scope>NUCLEOTIDE SEQUENCE</scope>
</reference>
<dbReference type="Proteomes" id="UP000681967">
    <property type="component" value="Unassembled WGS sequence"/>
</dbReference>
<evidence type="ECO:0000313" key="6">
    <source>
        <dbReference type="EMBL" id="CAF4080562.1"/>
    </source>
</evidence>
<dbReference type="InterPro" id="IPR029058">
    <property type="entry name" value="AB_hydrolase_fold"/>
</dbReference>
<dbReference type="PANTHER" id="PTHR43903">
    <property type="entry name" value="NEUROLIGIN"/>
    <property type="match status" value="1"/>
</dbReference>
<dbReference type="SUPFAM" id="SSF53474">
    <property type="entry name" value="alpha/beta-Hydrolases"/>
    <property type="match status" value="1"/>
</dbReference>
<dbReference type="AlphaFoldDB" id="A0A816XFF3"/>
<protein>
    <recommendedName>
        <fullName evidence="3">Carboxylesterase type B domain-containing protein</fullName>
    </recommendedName>
</protein>
<evidence type="ECO:0000256" key="1">
    <source>
        <dbReference type="ARBA" id="ARBA00005964"/>
    </source>
</evidence>
<name>A0A816XFF3_9BILA</name>
<comment type="similarity">
    <text evidence="1">Belongs to the type-B carboxylesterase/lipase family.</text>
</comment>
<dbReference type="EMBL" id="CAJOBH010007315">
    <property type="protein sequence ID" value="CAF4080562.1"/>
    <property type="molecule type" value="Genomic_DNA"/>
</dbReference>
<evidence type="ECO:0000313" key="4">
    <source>
        <dbReference type="EMBL" id="CAF2145555.1"/>
    </source>
</evidence>
<dbReference type="Pfam" id="PF00135">
    <property type="entry name" value="COesterase"/>
    <property type="match status" value="1"/>
</dbReference>
<dbReference type="InterPro" id="IPR002018">
    <property type="entry name" value="CarbesteraseB"/>
</dbReference>
<accession>A0A816XFF3</accession>
<evidence type="ECO:0000313" key="5">
    <source>
        <dbReference type="EMBL" id="CAF3969017.1"/>
    </source>
</evidence>
<evidence type="ECO:0000256" key="2">
    <source>
        <dbReference type="SAM" id="SignalP"/>
    </source>
</evidence>
<feature type="signal peptide" evidence="2">
    <location>
        <begin position="1"/>
        <end position="22"/>
    </location>
</feature>
<comment type="caution">
    <text evidence="4">The sequence shown here is derived from an EMBL/GenBank/DDBJ whole genome shotgun (WGS) entry which is preliminary data.</text>
</comment>
<proteinExistence type="inferred from homology"/>
<evidence type="ECO:0000259" key="3">
    <source>
        <dbReference type="Pfam" id="PF00135"/>
    </source>
</evidence>
<dbReference type="EMBL" id="CAJNRG010013067">
    <property type="protein sequence ID" value="CAF2145555.1"/>
    <property type="molecule type" value="Genomic_DNA"/>
</dbReference>
<dbReference type="Proteomes" id="UP000663842">
    <property type="component" value="Unassembled WGS sequence"/>
</dbReference>
<keyword evidence="2" id="KW-0732">Signal</keyword>
<gene>
    <name evidence="6" type="ORF">BYL167_LOCUS18046</name>
    <name evidence="5" type="ORF">UXM345_LOCUS14373</name>
    <name evidence="4" type="ORF">XDN619_LOCUS27574</name>
</gene>
<dbReference type="InterPro" id="IPR051093">
    <property type="entry name" value="Neuroligin/BSAL"/>
</dbReference>
<feature type="domain" description="Carboxylesterase type B" evidence="3">
    <location>
        <begin position="42"/>
        <end position="270"/>
    </location>
</feature>